<sequence>MCSGIGTCAPQGFCYCPKIRVHSWWRPSADDCRSSLAVFDWSWLPYQASWVSIFFLGFLFVAYMTILTFYRNDWHLGGMRHICLCIISTALFVRLLFFAIDPYSVYKIVSPIVTRPLFASFYWLYATAYLSMALHWADMCRTALSLRPTSTLRLTQLGVAATTITFIVFEAFLCEKQSRGIRASNVYISDIIGMSAFMAIGFVLFLYYGSMFLRHIKTLRRDKKGRRDRLISKIRVMTYGPAIAGIVCPITFGIKIRFMVGDPILFLIFESVCNFIEVLGVALFLYGILLKIPRGALVGPGLPTCRTMPAILRRTKRSAAARLVLALLIGGATAAALAVPALAAAIGTESAGHQHIPEDRLVAFEGRPAPPRGDDGVGDDDGRRNHTTRTPRRHSTGVGGRSRTHTGTVRTADGAASTTLAPAASHVPAPKASPHEAPGLDEPAEAPASPPERALDAPAAGHGARVQDARTPPQAARCPNDCWGSGICRPDGQCQCTVAIFNTKSIDCGPPVLELGYAWGSFQLSWAIVYCLGFVFLTYANANTFRVNEGRLSGLRHLCLCLINAAAFTRVVQYTIDPFSFYGYFPILVVLNLRSLFYFFCLLPYTIMGLHWAAIYQSTALLSDRRLMGYTRIGTAFFLVIATAVQIAATVMIAYGADSILIMSTSLICSAFNLLLGVPIYMYFGSKLIEQVQMSRLHKNSKGNALVSKVRIMAYGPVFGTMACFVAHLATLDYLGPRGILYTLIGNSLANFSEVLLIAIFLFGIINGTCGEDGECQCDVDPLTVLRTRDCRSPIIEIGYAWPFFQASWAFVYVLGFIFCTHQNVEMFRRNDGKLAGLRHVCVGLINFAAFSRMVYFCIDPYSIYGFIPLALSRLPDKAFYFFSVLAYSLMGLHWVELCSRQPLPARFVRTGGILILVLFVFSSFTLFMCEFWDGLAIFDIVFYVERTLILVLIVFVVFTYWYYGSVLIKKLKGLHRSDRRLREQMITKIRTMMYGPSISLLIATTLEVVCSRYLTYSAVRYILADSIINFAEVIFAAVFVYGILVSPSPSAAKRQLEGKKSSWRRLSRRREKHTKSRVSSQSSNEVKWQASS</sequence>
<feature type="transmembrane region" description="Helical" evidence="2">
    <location>
        <begin position="554"/>
        <end position="576"/>
    </location>
</feature>
<feature type="transmembrane region" description="Helical" evidence="2">
    <location>
        <begin position="264"/>
        <end position="289"/>
    </location>
</feature>
<feature type="transmembrane region" description="Helical" evidence="2">
    <location>
        <begin position="712"/>
        <end position="732"/>
    </location>
</feature>
<proteinExistence type="predicted"/>
<organism evidence="3 4">
    <name type="scientific">Polyrhizophydium stewartii</name>
    <dbReference type="NCBI Taxonomy" id="2732419"/>
    <lineage>
        <taxon>Eukaryota</taxon>
        <taxon>Fungi</taxon>
        <taxon>Fungi incertae sedis</taxon>
        <taxon>Chytridiomycota</taxon>
        <taxon>Chytridiomycota incertae sedis</taxon>
        <taxon>Chytridiomycetes</taxon>
        <taxon>Rhizophydiales</taxon>
        <taxon>Rhizophydiales incertae sedis</taxon>
        <taxon>Polyrhizophydium</taxon>
    </lineage>
</organism>
<feature type="transmembrane region" description="Helical" evidence="2">
    <location>
        <begin position="192"/>
        <end position="213"/>
    </location>
</feature>
<feature type="transmembrane region" description="Helical" evidence="2">
    <location>
        <begin position="323"/>
        <end position="346"/>
    </location>
</feature>
<feature type="transmembrane region" description="Helical" evidence="2">
    <location>
        <begin position="636"/>
        <end position="655"/>
    </location>
</feature>
<feature type="transmembrane region" description="Helical" evidence="2">
    <location>
        <begin position="990"/>
        <end position="1015"/>
    </location>
</feature>
<reference evidence="3 4" key="1">
    <citation type="submission" date="2023-09" db="EMBL/GenBank/DDBJ databases">
        <title>Pangenome analysis of Batrachochytrium dendrobatidis and related Chytrids.</title>
        <authorList>
            <person name="Yacoub M.N."/>
            <person name="Stajich J.E."/>
            <person name="James T.Y."/>
        </authorList>
    </citation>
    <scope>NUCLEOTIDE SEQUENCE [LARGE SCALE GENOMIC DNA]</scope>
    <source>
        <strain evidence="3 4">JEL0888</strain>
    </source>
</reference>
<evidence type="ECO:0008006" key="5">
    <source>
        <dbReference type="Google" id="ProtNLM"/>
    </source>
</evidence>
<feature type="transmembrane region" description="Helical" evidence="2">
    <location>
        <begin position="48"/>
        <end position="70"/>
    </location>
</feature>
<feature type="transmembrane region" description="Helical" evidence="2">
    <location>
        <begin position="151"/>
        <end position="172"/>
    </location>
</feature>
<dbReference type="EMBL" id="JADGIZ020000001">
    <property type="protein sequence ID" value="KAL2920094.1"/>
    <property type="molecule type" value="Genomic_DNA"/>
</dbReference>
<feature type="compositionally biased region" description="Basic and acidic residues" evidence="1">
    <location>
        <begin position="372"/>
        <end position="384"/>
    </location>
</feature>
<feature type="transmembrane region" description="Helical" evidence="2">
    <location>
        <begin position="1027"/>
        <end position="1046"/>
    </location>
</feature>
<feature type="transmembrane region" description="Helical" evidence="2">
    <location>
        <begin position="908"/>
        <end position="929"/>
    </location>
</feature>
<comment type="caution">
    <text evidence="3">The sequence shown here is derived from an EMBL/GenBank/DDBJ whole genome shotgun (WGS) entry which is preliminary data.</text>
</comment>
<feature type="transmembrane region" description="Helical" evidence="2">
    <location>
        <begin position="949"/>
        <end position="969"/>
    </location>
</feature>
<feature type="transmembrane region" description="Helical" evidence="2">
    <location>
        <begin position="661"/>
        <end position="684"/>
    </location>
</feature>
<evidence type="ECO:0000313" key="4">
    <source>
        <dbReference type="Proteomes" id="UP001527925"/>
    </source>
</evidence>
<keyword evidence="4" id="KW-1185">Reference proteome</keyword>
<feature type="transmembrane region" description="Helical" evidence="2">
    <location>
        <begin position="82"/>
        <end position="100"/>
    </location>
</feature>
<feature type="transmembrane region" description="Helical" evidence="2">
    <location>
        <begin position="841"/>
        <end position="859"/>
    </location>
</feature>
<feature type="transmembrane region" description="Helical" evidence="2">
    <location>
        <begin position="234"/>
        <end position="252"/>
    </location>
</feature>
<evidence type="ECO:0000256" key="2">
    <source>
        <dbReference type="SAM" id="Phobius"/>
    </source>
</evidence>
<feature type="transmembrane region" description="Helical" evidence="2">
    <location>
        <begin position="596"/>
        <end position="615"/>
    </location>
</feature>
<feature type="transmembrane region" description="Helical" evidence="2">
    <location>
        <begin position="120"/>
        <end position="139"/>
    </location>
</feature>
<dbReference type="Proteomes" id="UP001527925">
    <property type="component" value="Unassembled WGS sequence"/>
</dbReference>
<gene>
    <name evidence="3" type="ORF">HK105_200160</name>
</gene>
<name>A0ABR4NKN3_9FUNG</name>
<feature type="region of interest" description="Disordered" evidence="1">
    <location>
        <begin position="364"/>
        <end position="474"/>
    </location>
</feature>
<protein>
    <recommendedName>
        <fullName evidence="5">G protein-coupled receptor</fullName>
    </recommendedName>
</protein>
<feature type="transmembrane region" description="Helical" evidence="2">
    <location>
        <begin position="524"/>
        <end position="542"/>
    </location>
</feature>
<feature type="transmembrane region" description="Helical" evidence="2">
    <location>
        <begin position="879"/>
        <end position="896"/>
    </location>
</feature>
<keyword evidence="2" id="KW-0472">Membrane</keyword>
<feature type="compositionally biased region" description="Polar residues" evidence="1">
    <location>
        <begin position="1078"/>
        <end position="1093"/>
    </location>
</feature>
<feature type="compositionally biased region" description="Basic residues" evidence="1">
    <location>
        <begin position="1062"/>
        <end position="1077"/>
    </location>
</feature>
<feature type="transmembrane region" description="Helical" evidence="2">
    <location>
        <begin position="800"/>
        <end position="820"/>
    </location>
</feature>
<evidence type="ECO:0000256" key="1">
    <source>
        <dbReference type="SAM" id="MobiDB-lite"/>
    </source>
</evidence>
<feature type="region of interest" description="Disordered" evidence="1">
    <location>
        <begin position="1057"/>
        <end position="1093"/>
    </location>
</feature>
<accession>A0ABR4NKN3</accession>
<keyword evidence="2" id="KW-0812">Transmembrane</keyword>
<feature type="compositionally biased region" description="Basic residues" evidence="1">
    <location>
        <begin position="385"/>
        <end position="395"/>
    </location>
</feature>
<keyword evidence="2" id="KW-1133">Transmembrane helix</keyword>
<evidence type="ECO:0000313" key="3">
    <source>
        <dbReference type="EMBL" id="KAL2920094.1"/>
    </source>
</evidence>